<reference evidence="2 3" key="1">
    <citation type="submission" date="2024-03" db="EMBL/GenBank/DDBJ databases">
        <title>Adaptation during the transition from Ophiocordyceps entomopathogen to insect associate is accompanied by gene loss and intensified selection.</title>
        <authorList>
            <person name="Ward C.M."/>
            <person name="Onetto C.A."/>
            <person name="Borneman A.R."/>
        </authorList>
    </citation>
    <scope>NUCLEOTIDE SEQUENCE [LARGE SCALE GENOMIC DNA]</scope>
    <source>
        <strain evidence="2">AWRI1</strain>
        <tissue evidence="2">Single Adult Female</tissue>
    </source>
</reference>
<protein>
    <submittedName>
        <fullName evidence="2">Uncharacterized protein</fullName>
    </submittedName>
</protein>
<feature type="compositionally biased region" description="Basic residues" evidence="1">
    <location>
        <begin position="1"/>
        <end position="13"/>
    </location>
</feature>
<organism evidence="2 3">
    <name type="scientific">Parthenolecanium corni</name>
    <dbReference type="NCBI Taxonomy" id="536013"/>
    <lineage>
        <taxon>Eukaryota</taxon>
        <taxon>Metazoa</taxon>
        <taxon>Ecdysozoa</taxon>
        <taxon>Arthropoda</taxon>
        <taxon>Hexapoda</taxon>
        <taxon>Insecta</taxon>
        <taxon>Pterygota</taxon>
        <taxon>Neoptera</taxon>
        <taxon>Paraneoptera</taxon>
        <taxon>Hemiptera</taxon>
        <taxon>Sternorrhyncha</taxon>
        <taxon>Coccoidea</taxon>
        <taxon>Coccidae</taxon>
        <taxon>Parthenolecanium</taxon>
    </lineage>
</organism>
<evidence type="ECO:0000256" key="1">
    <source>
        <dbReference type="SAM" id="MobiDB-lite"/>
    </source>
</evidence>
<dbReference type="EMBL" id="JBBCAQ010000002">
    <property type="protein sequence ID" value="KAK7605415.1"/>
    <property type="molecule type" value="Genomic_DNA"/>
</dbReference>
<evidence type="ECO:0000313" key="3">
    <source>
        <dbReference type="Proteomes" id="UP001367676"/>
    </source>
</evidence>
<feature type="region of interest" description="Disordered" evidence="1">
    <location>
        <begin position="368"/>
        <end position="387"/>
    </location>
</feature>
<dbReference type="AlphaFoldDB" id="A0AAN9TUN7"/>
<feature type="region of interest" description="Disordered" evidence="1">
    <location>
        <begin position="276"/>
        <end position="352"/>
    </location>
</feature>
<gene>
    <name evidence="2" type="ORF">V9T40_007273</name>
</gene>
<comment type="caution">
    <text evidence="2">The sequence shown here is derived from an EMBL/GenBank/DDBJ whole genome shotgun (WGS) entry which is preliminary data.</text>
</comment>
<accession>A0AAN9TUN7</accession>
<keyword evidence="3" id="KW-1185">Reference proteome</keyword>
<feature type="compositionally biased region" description="Basic and acidic residues" evidence="1">
    <location>
        <begin position="300"/>
        <end position="309"/>
    </location>
</feature>
<proteinExistence type="predicted"/>
<feature type="region of interest" description="Disordered" evidence="1">
    <location>
        <begin position="1"/>
        <end position="28"/>
    </location>
</feature>
<evidence type="ECO:0000313" key="2">
    <source>
        <dbReference type="EMBL" id="KAK7605415.1"/>
    </source>
</evidence>
<feature type="compositionally biased region" description="Polar residues" evidence="1">
    <location>
        <begin position="329"/>
        <end position="352"/>
    </location>
</feature>
<name>A0AAN9TUN7_9HEMI</name>
<sequence length="794" mass="89971">MMETKKRRGRPRKNGNISPASTESNKHVGCQWKAMASPSDLKIILRKWEEENSPFLAHEKEVSSTSSQKLNLLLPKLTLCRIDPPAEQNVSVLSIDNEEDGQSLRQISFSSIIRRPDMQQVFTQSIFSMNSLVEDNSGLRQRSRKVLKDVKNTSSSRKIRTNVSVQPSLDGQENVPISSSYDTGSVVYPAVCVRLPQLRSENLLQRNLVEKKYVESSTTYNSLQDSFKAHFQSLTVRGINDDEHGNRSSEMIMESFTHTRNEIRRPVQLKAAELPTFEAASSAKTNGRRKSRIKKSAPKTRKELKEKMINRKNTRSSPIVTRRKAIKNSILQFSDSSSQETDNGISNFPESPSRLQKIDLNFRYSSFEEKTTESSEQQSSSDAGKRKWIEDDSFSEVSEHIAPKKRSFSKYHCGKVESSRNVKSQLIVNIERLPESRPFAHAISKLQPCNNSESRTQRSAVRNGFTSSSSSYVTRKEASKNKESFQFNQIPFKKVKGSKVLKENSAKSDVIEHCHSVKPEVKRKNVRAKKKSCKTEPVNFYSCYRTRQKTAESGEPAEFFRIPWKQTKGFEVVSSKPKKVYMESESDSESTFKGWAQDVHLVLPKLDSQKAETSIAKKGILKHREMLASSTPFPESSRKNCVSFVSDEDTALSPVQSHTNTNTTNHVRNGFPLRSCTVRLTCLPTNLVTSLTSPSRSKRRMTRREARQKAEAINNCRKKAADLTSYKITPLKEDRIPKMSKTKDDYGIDDINTDDSTDDEEFPKKCIPQWVKDLKSSIPVLCESGNDPGLDKTA</sequence>
<feature type="compositionally biased region" description="Basic residues" evidence="1">
    <location>
        <begin position="286"/>
        <end position="299"/>
    </location>
</feature>
<feature type="region of interest" description="Disordered" evidence="1">
    <location>
        <begin position="448"/>
        <end position="473"/>
    </location>
</feature>
<dbReference type="Proteomes" id="UP001367676">
    <property type="component" value="Unassembled WGS sequence"/>
</dbReference>